<dbReference type="Gene3D" id="3.40.50.720">
    <property type="entry name" value="NAD(P)-binding Rossmann-like Domain"/>
    <property type="match status" value="1"/>
</dbReference>
<dbReference type="EMBL" id="GECZ01016815">
    <property type="protein sequence ID" value="JAS52954.1"/>
    <property type="molecule type" value="Transcribed_RNA"/>
</dbReference>
<evidence type="ECO:0000313" key="3">
    <source>
        <dbReference type="EMBL" id="JAS51885.1"/>
    </source>
</evidence>
<keyword evidence="1" id="KW-0812">Transmembrane</keyword>
<reference evidence="3" key="1">
    <citation type="submission" date="2015-11" db="EMBL/GenBank/DDBJ databases">
        <title>De novo transcriptome assembly of four potential Pierce s Disease insect vectors from Arizona vineyards.</title>
        <authorList>
            <person name="Tassone E.E."/>
        </authorList>
    </citation>
    <scope>NUCLEOTIDE SEQUENCE</scope>
</reference>
<dbReference type="PANTHER" id="PTHR43355:SF2">
    <property type="entry name" value="FLAVIN REDUCTASE (NADPH)"/>
    <property type="match status" value="1"/>
</dbReference>
<organism evidence="3">
    <name type="scientific">Cuerna arida</name>
    <dbReference type="NCBI Taxonomy" id="1464854"/>
    <lineage>
        <taxon>Eukaryota</taxon>
        <taxon>Metazoa</taxon>
        <taxon>Ecdysozoa</taxon>
        <taxon>Arthropoda</taxon>
        <taxon>Hexapoda</taxon>
        <taxon>Insecta</taxon>
        <taxon>Pterygota</taxon>
        <taxon>Neoptera</taxon>
        <taxon>Paraneoptera</taxon>
        <taxon>Hemiptera</taxon>
        <taxon>Auchenorrhyncha</taxon>
        <taxon>Membracoidea</taxon>
        <taxon>Cicadellidae</taxon>
        <taxon>Cicadellinae</taxon>
        <taxon>Proconiini</taxon>
        <taxon>Cuerna</taxon>
    </lineage>
</organism>
<gene>
    <name evidence="3" type="ORF">g.29014</name>
    <name evidence="4" type="ORF">g.29016</name>
</gene>
<feature type="domain" description="NAD(P)-binding" evidence="2">
    <location>
        <begin position="8"/>
        <end position="189"/>
    </location>
</feature>
<dbReference type="CDD" id="cd05244">
    <property type="entry name" value="BVR-B_like_SDR_a"/>
    <property type="match status" value="1"/>
</dbReference>
<dbReference type="GO" id="GO:0004074">
    <property type="term" value="F:biliverdin reductase [NAD(P)H] activity"/>
    <property type="evidence" value="ECO:0007669"/>
    <property type="project" value="TreeGrafter"/>
</dbReference>
<name>A0A1B6FNU8_9HEMI</name>
<feature type="transmembrane region" description="Helical" evidence="1">
    <location>
        <begin position="92"/>
        <end position="114"/>
    </location>
</feature>
<dbReference type="GO" id="GO:0042602">
    <property type="term" value="F:riboflavin reductase (NADPH) activity"/>
    <property type="evidence" value="ECO:0007669"/>
    <property type="project" value="TreeGrafter"/>
</dbReference>
<accession>A0A1B6FNU8</accession>
<dbReference type="AlphaFoldDB" id="A0A1B6FNU8"/>
<dbReference type="InterPro" id="IPR016040">
    <property type="entry name" value="NAD(P)-bd_dom"/>
</dbReference>
<dbReference type="PANTHER" id="PTHR43355">
    <property type="entry name" value="FLAVIN REDUCTASE (NADPH)"/>
    <property type="match status" value="1"/>
</dbReference>
<evidence type="ECO:0000313" key="4">
    <source>
        <dbReference type="EMBL" id="JAS52954.1"/>
    </source>
</evidence>
<protein>
    <recommendedName>
        <fullName evidence="2">NAD(P)-binding domain-containing protein</fullName>
    </recommendedName>
</protein>
<keyword evidence="1" id="KW-1133">Transmembrane helix</keyword>
<dbReference type="SUPFAM" id="SSF51735">
    <property type="entry name" value="NAD(P)-binding Rossmann-fold domains"/>
    <property type="match status" value="1"/>
</dbReference>
<keyword evidence="1" id="KW-0472">Membrane</keyword>
<dbReference type="Pfam" id="PF13460">
    <property type="entry name" value="NAD_binding_10"/>
    <property type="match status" value="1"/>
</dbReference>
<sequence length="204" mass="22503">MKNIAIFGATGMTGVCVLKAALEKGLKIRALLRDPTKLPKEYNGKVDVIKGDVLNAEDVKHTLEGQDAVIVVLGTRHNLGPTTVMSDGLKNIIAGMKALNISVVSVCLSLFLFYDPKKVPVMYHEVTADHRRMFEALKTSGLQWVAVNAAYISDQRPTGYIVQHNANTRYQTVSKYDLAQFFVDSLTMPEHFQKALGIASNPRK</sequence>
<evidence type="ECO:0000256" key="1">
    <source>
        <dbReference type="SAM" id="Phobius"/>
    </source>
</evidence>
<proteinExistence type="predicted"/>
<dbReference type="InterPro" id="IPR036291">
    <property type="entry name" value="NAD(P)-bd_dom_sf"/>
</dbReference>
<evidence type="ECO:0000259" key="2">
    <source>
        <dbReference type="Pfam" id="PF13460"/>
    </source>
</evidence>
<dbReference type="EMBL" id="GECZ01017884">
    <property type="protein sequence ID" value="JAS51885.1"/>
    <property type="molecule type" value="Transcribed_RNA"/>
</dbReference>
<dbReference type="InterPro" id="IPR051606">
    <property type="entry name" value="Polyketide_Oxido-like"/>
</dbReference>